<comment type="caution">
    <text evidence="3">The sequence shown here is derived from an EMBL/GenBank/DDBJ whole genome shotgun (WGS) entry which is preliminary data.</text>
</comment>
<evidence type="ECO:0000313" key="5">
    <source>
        <dbReference type="Proteomes" id="UP001242342"/>
    </source>
</evidence>
<keyword evidence="1" id="KW-0732">Signal</keyword>
<dbReference type="NCBIfam" id="TIGR04131">
    <property type="entry name" value="Bac_Flav_CTERM"/>
    <property type="match status" value="1"/>
</dbReference>
<organism evidence="3 4">
    <name type="scientific">Tenacibaculum discolor</name>
    <dbReference type="NCBI Taxonomy" id="361581"/>
    <lineage>
        <taxon>Bacteria</taxon>
        <taxon>Pseudomonadati</taxon>
        <taxon>Bacteroidota</taxon>
        <taxon>Flavobacteriia</taxon>
        <taxon>Flavobacteriales</taxon>
        <taxon>Flavobacteriaceae</taxon>
        <taxon>Tenacibaculum</taxon>
    </lineage>
</organism>
<dbReference type="Pfam" id="PF13585">
    <property type="entry name" value="CHU_C"/>
    <property type="match status" value="1"/>
</dbReference>
<name>A0A2G1BQI8_9FLAO</name>
<dbReference type="EMBL" id="JAUYVU010000003">
    <property type="protein sequence ID" value="MDP2541032.1"/>
    <property type="molecule type" value="Genomic_DNA"/>
</dbReference>
<reference evidence="2 5" key="3">
    <citation type="submission" date="2023-07" db="EMBL/GenBank/DDBJ databases">
        <title>Genome content predicts the carbon catabolic preferences of heterotrophic bacteria.</title>
        <authorList>
            <person name="Gralka M."/>
        </authorList>
    </citation>
    <scope>NUCLEOTIDE SEQUENCE [LARGE SCALE GENOMIC DNA]</scope>
    <source>
        <strain evidence="2 5">4G03</strain>
    </source>
</reference>
<dbReference type="EMBL" id="PDUU01000019">
    <property type="protein sequence ID" value="PHN96323.1"/>
    <property type="molecule type" value="Genomic_DNA"/>
</dbReference>
<dbReference type="Proteomes" id="UP001242342">
    <property type="component" value="Unassembled WGS sequence"/>
</dbReference>
<reference evidence="3" key="2">
    <citation type="submission" date="2017-10" db="EMBL/GenBank/DDBJ databases">
        <authorList>
            <person name="Enke T.N."/>
            <person name="Cordero O.X."/>
        </authorList>
    </citation>
    <scope>NUCLEOTIDE SEQUENCE</scope>
    <source>
        <strain evidence="3">4G03</strain>
    </source>
</reference>
<feature type="signal peptide" evidence="1">
    <location>
        <begin position="1"/>
        <end position="18"/>
    </location>
</feature>
<evidence type="ECO:0000256" key="1">
    <source>
        <dbReference type="SAM" id="SignalP"/>
    </source>
</evidence>
<reference evidence="3 4" key="1">
    <citation type="journal article" date="2016" name="Nat. Commun.">
        <title>Microbial interactions lead to rapid micro-scale successions on model marine particles.</title>
        <authorList>
            <person name="Datta M.S."/>
            <person name="Sliwerska E."/>
            <person name="Gore J."/>
            <person name="Polz M.F."/>
            <person name="Cordero O.X."/>
        </authorList>
    </citation>
    <scope>NUCLEOTIDE SEQUENCE [LARGE SCALE GENOMIC DNA]</scope>
    <source>
        <strain evidence="3 4">4G03</strain>
    </source>
</reference>
<evidence type="ECO:0000313" key="2">
    <source>
        <dbReference type="EMBL" id="MDP2541032.1"/>
    </source>
</evidence>
<sequence length="870" mass="96123">MKKLIILSLLFSCAFIFAQNDCSDAIVVCGNSGFQNLNATGVGVQELSGSNTCSSQENNSLWIKIKIDKGGTLGFTLTPTNSDGSHNTDINIDFDFFIFGPNVNCGNIGQAIRCSTTNPAASNQGNNLTGLKNSETDISEGPGPQGNSFVHSLNVNDNDSYFLVIDRPIGNSSFKIDWTGTATFNNPPTINPPTFGQSYDLKECDSDGIFDDSTLFDLTTNSNSILNGQTDIKISYHLSNNDAQTNTNPIATPNAFKNTSNPQKIFVRLTNINSECFSVTDYDIIVNNNINITQPSDYVVCDDTDSGSNADGLYSSFLFSSKDSEILGTLDPNTHIVNYYQSLSDAQNDLNPINKNSLFTNVTKNTQTVFVRVENNVGCLNTSTSFNLVINPVPSFIMLPPYQQCDFDNNPTDGFTTFNLQSKEAELSNNDTNVTVLFFKNQTDFDNNISITSPQNYTNTSPFNQTLLVKIINDTTQCFNTGSIDLTVNSSGLDTFDDMYSCELDINASIPNAIQSIGSQNTFFDFDIKRDDIITKSNGALTNNTHSIEFYRTANDASLQTNKILPPYDDDLFTNNTEVFVRIISKNNSACESVGKFNLHVIDLPVPQGNPDNIILCVDNPRLTPQPYTVPLNADTGNPTDTYKWYLNGSLLSGEISAVHNANTEGEYKVEVYRSHPNLSEDCMGYNTFFVKESNHALIVNIQSVDDQDNPQNNKIEITIDGIGDYEYALNSTDLSDFVKGNENLSYTFTNIPPGLNAVSIRDRNGCGVTTSNKISTIYFQRHFTPNGDGHFDTWKVLGVDNDYYDVVKVQIFNRFGKLLSEITNKNDFGWNGVYNGAILPSNDYWYNAELIDSNGKVRKKTGHFSLLRK</sequence>
<dbReference type="RefSeq" id="WP_099216524.1">
    <property type="nucleotide sequence ID" value="NZ_JAUYVU010000003.1"/>
</dbReference>
<accession>A0A2G1BQI8</accession>
<protein>
    <submittedName>
        <fullName evidence="2">T9SS type B sorting domain-containing protein</fullName>
    </submittedName>
</protein>
<dbReference type="Proteomes" id="UP000222163">
    <property type="component" value="Unassembled WGS sequence"/>
</dbReference>
<evidence type="ECO:0000313" key="3">
    <source>
        <dbReference type="EMBL" id="PHN96323.1"/>
    </source>
</evidence>
<feature type="chain" id="PRO_5013740091" evidence="1">
    <location>
        <begin position="19"/>
        <end position="870"/>
    </location>
</feature>
<dbReference type="InterPro" id="IPR026341">
    <property type="entry name" value="T9SS_type_B"/>
</dbReference>
<keyword evidence="5" id="KW-1185">Reference proteome</keyword>
<evidence type="ECO:0000313" key="4">
    <source>
        <dbReference type="Proteomes" id="UP000222163"/>
    </source>
</evidence>
<proteinExistence type="predicted"/>
<dbReference type="AlphaFoldDB" id="A0A2G1BQI8"/>
<gene>
    <name evidence="3" type="ORF">CSC81_14810</name>
    <name evidence="2" type="ORF">Q8W23_06015</name>
</gene>